<sequence>MNFELKNISNIPDIEEIVKKYTVEETGKVLTEPHGEELRKEIRGYAKEYLKKAEMSKNT</sequence>
<name>A0A2G9YTU3_9BACT</name>
<evidence type="ECO:0000313" key="2">
    <source>
        <dbReference type="Proteomes" id="UP000229976"/>
    </source>
</evidence>
<proteinExistence type="predicted"/>
<dbReference type="EMBL" id="PCRO01000035">
    <property type="protein sequence ID" value="PIP22640.1"/>
    <property type="molecule type" value="Genomic_DNA"/>
</dbReference>
<organism evidence="1 2">
    <name type="scientific">Candidatus Nealsonbacteria bacterium CG23_combo_of_CG06-09_8_20_14_all_39_17</name>
    <dbReference type="NCBI Taxonomy" id="1974722"/>
    <lineage>
        <taxon>Bacteria</taxon>
        <taxon>Candidatus Nealsoniibacteriota</taxon>
    </lineage>
</organism>
<gene>
    <name evidence="1" type="ORF">COX37_02870</name>
</gene>
<protein>
    <submittedName>
        <fullName evidence="1">Uncharacterized protein</fullName>
    </submittedName>
</protein>
<accession>A0A2G9YTU3</accession>
<comment type="caution">
    <text evidence="1">The sequence shown here is derived from an EMBL/GenBank/DDBJ whole genome shotgun (WGS) entry which is preliminary data.</text>
</comment>
<dbReference type="AlphaFoldDB" id="A0A2G9YTU3"/>
<reference evidence="1 2" key="1">
    <citation type="submission" date="2017-09" db="EMBL/GenBank/DDBJ databases">
        <title>Depth-based differentiation of microbial function through sediment-hosted aquifers and enrichment of novel symbionts in the deep terrestrial subsurface.</title>
        <authorList>
            <person name="Probst A.J."/>
            <person name="Ladd B."/>
            <person name="Jarett J.K."/>
            <person name="Geller-Mcgrath D.E."/>
            <person name="Sieber C.M."/>
            <person name="Emerson J.B."/>
            <person name="Anantharaman K."/>
            <person name="Thomas B.C."/>
            <person name="Malmstrom R."/>
            <person name="Stieglmeier M."/>
            <person name="Klingl A."/>
            <person name="Woyke T."/>
            <person name="Ryan C.M."/>
            <person name="Banfield J.F."/>
        </authorList>
    </citation>
    <scope>NUCLEOTIDE SEQUENCE [LARGE SCALE GENOMIC DNA]</scope>
    <source>
        <strain evidence="1">CG23_combo_of_CG06-09_8_20_14_all_39_17</strain>
    </source>
</reference>
<evidence type="ECO:0000313" key="1">
    <source>
        <dbReference type="EMBL" id="PIP22640.1"/>
    </source>
</evidence>
<dbReference type="Proteomes" id="UP000229976">
    <property type="component" value="Unassembled WGS sequence"/>
</dbReference>